<protein>
    <recommendedName>
        <fullName evidence="4">RRM domain-containing protein</fullName>
    </recommendedName>
</protein>
<dbReference type="SUPFAM" id="SSF54928">
    <property type="entry name" value="RNA-binding domain, RBD"/>
    <property type="match status" value="2"/>
</dbReference>
<evidence type="ECO:0000256" key="3">
    <source>
        <dbReference type="SAM" id="MobiDB-lite"/>
    </source>
</evidence>
<dbReference type="EMBL" id="CDMY01001057">
    <property type="protein sequence ID" value="CEM39966.1"/>
    <property type="molecule type" value="Genomic_DNA"/>
</dbReference>
<keyword evidence="1 2" id="KW-0694">RNA-binding</keyword>
<feature type="region of interest" description="Disordered" evidence="3">
    <location>
        <begin position="271"/>
        <end position="295"/>
    </location>
</feature>
<gene>
    <name evidence="5" type="ORF">Vbra_19869</name>
</gene>
<feature type="region of interest" description="Disordered" evidence="3">
    <location>
        <begin position="213"/>
        <end position="239"/>
    </location>
</feature>
<evidence type="ECO:0000256" key="1">
    <source>
        <dbReference type="ARBA" id="ARBA00022884"/>
    </source>
</evidence>
<feature type="region of interest" description="Disordered" evidence="3">
    <location>
        <begin position="725"/>
        <end position="787"/>
    </location>
</feature>
<dbReference type="SMART" id="SM00360">
    <property type="entry name" value="RRM"/>
    <property type="match status" value="2"/>
</dbReference>
<name>A0A0G4H7W4_VITBC</name>
<proteinExistence type="predicted"/>
<dbReference type="AlphaFoldDB" id="A0A0G4H7W4"/>
<dbReference type="OMA" id="PAYANER"/>
<dbReference type="OrthoDB" id="432759at2759"/>
<dbReference type="PANTHER" id="PTHR48024:SF56">
    <property type="entry name" value="HETEROGENEOUS NUCLEAR RIBONUCLEOPROTEIN A0"/>
    <property type="match status" value="1"/>
</dbReference>
<keyword evidence="6" id="KW-1185">Reference proteome</keyword>
<feature type="compositionally biased region" description="Basic and acidic residues" evidence="3">
    <location>
        <begin position="588"/>
        <end position="599"/>
    </location>
</feature>
<feature type="compositionally biased region" description="Basic and acidic residues" evidence="3">
    <location>
        <begin position="568"/>
        <end position="577"/>
    </location>
</feature>
<dbReference type="STRING" id="1169540.A0A0G4H7W4"/>
<dbReference type="Gene3D" id="3.30.70.330">
    <property type="match status" value="2"/>
</dbReference>
<feature type="compositionally biased region" description="Polar residues" evidence="3">
    <location>
        <begin position="725"/>
        <end position="735"/>
    </location>
</feature>
<evidence type="ECO:0000313" key="5">
    <source>
        <dbReference type="EMBL" id="CEM39966.1"/>
    </source>
</evidence>
<feature type="compositionally biased region" description="Gly residues" evidence="3">
    <location>
        <begin position="578"/>
        <end position="587"/>
    </location>
</feature>
<dbReference type="InterPro" id="IPR012677">
    <property type="entry name" value="Nucleotide-bd_a/b_plait_sf"/>
</dbReference>
<reference evidence="5 6" key="1">
    <citation type="submission" date="2014-11" db="EMBL/GenBank/DDBJ databases">
        <authorList>
            <person name="Zhu J."/>
            <person name="Qi W."/>
            <person name="Song R."/>
        </authorList>
    </citation>
    <scope>NUCLEOTIDE SEQUENCE [LARGE SCALE GENOMIC DNA]</scope>
</reference>
<dbReference type="GO" id="GO:0005634">
    <property type="term" value="C:nucleus"/>
    <property type="evidence" value="ECO:0007669"/>
    <property type="project" value="TreeGrafter"/>
</dbReference>
<evidence type="ECO:0000313" key="6">
    <source>
        <dbReference type="Proteomes" id="UP000041254"/>
    </source>
</evidence>
<dbReference type="PANTHER" id="PTHR48024">
    <property type="entry name" value="GEO13361P1-RELATED"/>
    <property type="match status" value="1"/>
</dbReference>
<evidence type="ECO:0000256" key="2">
    <source>
        <dbReference type="PROSITE-ProRule" id="PRU00176"/>
    </source>
</evidence>
<dbReference type="InParanoid" id="A0A0G4H7W4"/>
<dbReference type="Proteomes" id="UP000041254">
    <property type="component" value="Unassembled WGS sequence"/>
</dbReference>
<feature type="domain" description="RRM" evidence="4">
    <location>
        <begin position="80"/>
        <end position="157"/>
    </location>
</feature>
<accession>A0A0G4H7W4</accession>
<dbReference type="PROSITE" id="PS50102">
    <property type="entry name" value="RRM"/>
    <property type="match status" value="2"/>
</dbReference>
<organism evidence="5 6">
    <name type="scientific">Vitrella brassicaformis (strain CCMP3155)</name>
    <dbReference type="NCBI Taxonomy" id="1169540"/>
    <lineage>
        <taxon>Eukaryota</taxon>
        <taxon>Sar</taxon>
        <taxon>Alveolata</taxon>
        <taxon>Colpodellida</taxon>
        <taxon>Vitrellaceae</taxon>
        <taxon>Vitrella</taxon>
    </lineage>
</organism>
<sequence>MAATGSKIRVGNIHPLTPKEKLIQEFQQYGHVLEVDVGDDCAYVTFERSASARAACADAHTIMGRRLSLQYVAEPLIGACKVFVGGVPNVSEEIFTQYFSKFGKIRHSTVYFHPVTGRPRGFGFVEYETEDGALECLKHYRSHSLMGKWVEVKRAVLADSDQPHPCPANPKKHLNFSRRGPNRYSNTNNIHNDHYTHHQQHQPYRTMQPFNKRGYHGGSGGGGGGAGHGSGGVGAGGGGAGGFMGRGNAWNQEERNTHAFERQKVTLWAKRDPAHNGTGVGSSSVSKPPEDPHAAQHQRYINPAVTETAHPTPGHHTPEQTTIPAAHEPPAILPTPTHMKKTMTGGLAGGCGPSVSQQMGIQQQGDHQWQYQHQQQGYGGAAFGGGMGHGQPMGGGQTVMPGLMSGPPGGAMNGMPPAMAMPMGHQGGAGIMGGHPTIQMMPPNDIHMTGGGGGGGGGGQAFPTPHTPHGHGMAPYPYPAPAPAIPQPQPQPHMGGRPTGPYMPQVLTVEQHCPTTPTNTTTMTQHSTKADGGGQWRDLGGRQEIDLPSSNLVLVKQQGQEGQGGEEGDCKEGEKGGCAKGQGGGCKKGADSAAGKEAHAGSGSVEDMVAMRIGFVQEKEGGQSTTTPPTTCTLPASLLKAEDAKATNGAFMMLRETYGLPRTHNHTLVYYTNTKAKTNTDTDKTSNTEGGVVGTMGEMVEVESLQMLIDKAAEGLAFYWHAQSSTRVPSGTASEEGSKTPGRPSKQSSSDGGRSTPDEKTGGVAKGAGADKGIGKEEVVGAGATEA</sequence>
<dbReference type="VEuPathDB" id="CryptoDB:Vbra_19869"/>
<dbReference type="InterPro" id="IPR050886">
    <property type="entry name" value="RNA-binding_reg"/>
</dbReference>
<dbReference type="CDD" id="cd00590">
    <property type="entry name" value="RRM_SF"/>
    <property type="match status" value="1"/>
</dbReference>
<evidence type="ECO:0000259" key="4">
    <source>
        <dbReference type="PROSITE" id="PS50102"/>
    </source>
</evidence>
<feature type="region of interest" description="Disordered" evidence="3">
    <location>
        <begin position="557"/>
        <end position="605"/>
    </location>
</feature>
<dbReference type="Pfam" id="PF00076">
    <property type="entry name" value="RRM_1"/>
    <property type="match status" value="2"/>
</dbReference>
<dbReference type="InterPro" id="IPR000504">
    <property type="entry name" value="RRM_dom"/>
</dbReference>
<dbReference type="GO" id="GO:0003723">
    <property type="term" value="F:RNA binding"/>
    <property type="evidence" value="ECO:0007669"/>
    <property type="project" value="UniProtKB-UniRule"/>
</dbReference>
<feature type="domain" description="RRM" evidence="4">
    <location>
        <begin position="6"/>
        <end position="74"/>
    </location>
</feature>
<dbReference type="InterPro" id="IPR035979">
    <property type="entry name" value="RBD_domain_sf"/>
</dbReference>
<feature type="compositionally biased region" description="Gly residues" evidence="3">
    <location>
        <begin position="216"/>
        <end position="239"/>
    </location>
</feature>